<reference evidence="1 2" key="1">
    <citation type="journal article" date="2014" name="PLoS ONE">
        <title>Global Analysis of Gene Expression Profiles in Physic Nut (Jatropha curcas L.) Seedlings Exposed to Salt Stress.</title>
        <authorList>
            <person name="Zhang L."/>
            <person name="Zhang C."/>
            <person name="Wu P."/>
            <person name="Chen Y."/>
            <person name="Li M."/>
            <person name="Jiang H."/>
            <person name="Wu G."/>
        </authorList>
    </citation>
    <scope>NUCLEOTIDE SEQUENCE [LARGE SCALE GENOMIC DNA]</scope>
    <source>
        <strain evidence="2">cv. GZQX0401</strain>
        <tissue evidence="1">Young leaves</tissue>
    </source>
</reference>
<accession>A0A067JLT2</accession>
<dbReference type="AlphaFoldDB" id="A0A067JLT2"/>
<proteinExistence type="predicted"/>
<keyword evidence="2" id="KW-1185">Reference proteome</keyword>
<organism evidence="1 2">
    <name type="scientific">Jatropha curcas</name>
    <name type="common">Barbados nut</name>
    <dbReference type="NCBI Taxonomy" id="180498"/>
    <lineage>
        <taxon>Eukaryota</taxon>
        <taxon>Viridiplantae</taxon>
        <taxon>Streptophyta</taxon>
        <taxon>Embryophyta</taxon>
        <taxon>Tracheophyta</taxon>
        <taxon>Spermatophyta</taxon>
        <taxon>Magnoliopsida</taxon>
        <taxon>eudicotyledons</taxon>
        <taxon>Gunneridae</taxon>
        <taxon>Pentapetalae</taxon>
        <taxon>rosids</taxon>
        <taxon>fabids</taxon>
        <taxon>Malpighiales</taxon>
        <taxon>Euphorbiaceae</taxon>
        <taxon>Crotonoideae</taxon>
        <taxon>Jatropheae</taxon>
        <taxon>Jatropha</taxon>
    </lineage>
</organism>
<evidence type="ECO:0000313" key="2">
    <source>
        <dbReference type="Proteomes" id="UP000027138"/>
    </source>
</evidence>
<evidence type="ECO:0000313" key="1">
    <source>
        <dbReference type="EMBL" id="KDP20469.1"/>
    </source>
</evidence>
<gene>
    <name evidence="1" type="ORF">JCGZ_05331</name>
</gene>
<dbReference type="OrthoDB" id="1093005at2759"/>
<sequence>MASSGEMVIIFTDTSMDTHIAMAVSPDITAAAFKREVERKHFSIFPRLGKIEAQGLMVRRNRCFYHLTESLPIKYAFQGLKGTWFLHVEVQPSYDSEKRGLTHFLAAKNHNYVSDGSKIDDSFVNEIERNTHNGNSSELNSVSRCCIPRSCNVTSIAIESQLEKPLKGKRDDNCLNIQTYSSFISPSRTSSCLSPTESSGNKLKRSAAVGRRILTAANNIRLSGKKRSPAISFYRFRVAASVPSVSRISAFEISDTDD</sequence>
<dbReference type="EMBL" id="KK916017">
    <property type="protein sequence ID" value="KDP20469.1"/>
    <property type="molecule type" value="Genomic_DNA"/>
</dbReference>
<name>A0A067JLT2_JATCU</name>
<dbReference type="Proteomes" id="UP000027138">
    <property type="component" value="Unassembled WGS sequence"/>
</dbReference>
<protein>
    <submittedName>
        <fullName evidence="1">Uncharacterized protein</fullName>
    </submittedName>
</protein>
<dbReference type="STRING" id="180498.A0A067JLT2"/>